<dbReference type="EMBL" id="JANVFS010000011">
    <property type="protein sequence ID" value="KAJ4484849.1"/>
    <property type="molecule type" value="Genomic_DNA"/>
</dbReference>
<dbReference type="SUPFAM" id="SSF48452">
    <property type="entry name" value="TPR-like"/>
    <property type="match status" value="2"/>
</dbReference>
<dbReference type="InterPro" id="IPR013633">
    <property type="entry name" value="NRDE-2"/>
</dbReference>
<dbReference type="PANTHER" id="PTHR13471">
    <property type="entry name" value="TETRATRICOPEPTIDE-LIKE HELICAL"/>
    <property type="match status" value="1"/>
</dbReference>
<dbReference type="GO" id="GO:0071013">
    <property type="term" value="C:catalytic step 2 spliceosome"/>
    <property type="evidence" value="ECO:0007669"/>
    <property type="project" value="TreeGrafter"/>
</dbReference>
<reference evidence="6" key="2">
    <citation type="journal article" date="2023" name="Proc. Natl. Acad. Sci. U.S.A.">
        <title>A global phylogenomic analysis of the shiitake genus Lentinula.</title>
        <authorList>
            <person name="Sierra-Patev S."/>
            <person name="Min B."/>
            <person name="Naranjo-Ortiz M."/>
            <person name="Looney B."/>
            <person name="Konkel Z."/>
            <person name="Slot J.C."/>
            <person name="Sakamoto Y."/>
            <person name="Steenwyk J.L."/>
            <person name="Rokas A."/>
            <person name="Carro J."/>
            <person name="Camarero S."/>
            <person name="Ferreira P."/>
            <person name="Molpeceres G."/>
            <person name="Ruiz-Duenas F.J."/>
            <person name="Serrano A."/>
            <person name="Henrissat B."/>
            <person name="Drula E."/>
            <person name="Hughes K.W."/>
            <person name="Mata J.L."/>
            <person name="Ishikawa N.K."/>
            <person name="Vargas-Isla R."/>
            <person name="Ushijima S."/>
            <person name="Smith C.A."/>
            <person name="Donoghue J."/>
            <person name="Ahrendt S."/>
            <person name="Andreopoulos W."/>
            <person name="He G."/>
            <person name="LaButti K."/>
            <person name="Lipzen A."/>
            <person name="Ng V."/>
            <person name="Riley R."/>
            <person name="Sandor L."/>
            <person name="Barry K."/>
            <person name="Martinez A.T."/>
            <person name="Xiao Y."/>
            <person name="Gibbons J.G."/>
            <person name="Terashima K."/>
            <person name="Grigoriev I.V."/>
            <person name="Hibbett D."/>
        </authorList>
    </citation>
    <scope>NUCLEOTIDE SEQUENCE</scope>
    <source>
        <strain evidence="6">Sp2 HRB7682 ss15</strain>
    </source>
</reference>
<accession>A0A9W9AMD4</accession>
<dbReference type="AlphaFoldDB" id="A0A9W9AMD4"/>
<evidence type="ECO:0000256" key="2">
    <source>
        <dbReference type="ARBA" id="ARBA00009265"/>
    </source>
</evidence>
<feature type="compositionally biased region" description="Low complexity" evidence="5">
    <location>
        <begin position="1"/>
        <end position="22"/>
    </location>
</feature>
<evidence type="ECO:0000313" key="7">
    <source>
        <dbReference type="Proteomes" id="UP001150238"/>
    </source>
</evidence>
<evidence type="ECO:0000256" key="3">
    <source>
        <dbReference type="ARBA" id="ARBA00022737"/>
    </source>
</evidence>
<feature type="compositionally biased region" description="Basic and acidic residues" evidence="5">
    <location>
        <begin position="43"/>
        <end position="54"/>
    </location>
</feature>
<comment type="subcellular location">
    <subcellularLocation>
        <location evidence="1">Nucleus</location>
    </subcellularLocation>
</comment>
<evidence type="ECO:0000313" key="6">
    <source>
        <dbReference type="EMBL" id="KAJ4484849.1"/>
    </source>
</evidence>
<dbReference type="SMART" id="SM00386">
    <property type="entry name" value="HAT"/>
    <property type="match status" value="3"/>
</dbReference>
<feature type="region of interest" description="Disordered" evidence="5">
    <location>
        <begin position="1"/>
        <end position="59"/>
    </location>
</feature>
<dbReference type="InterPro" id="IPR003107">
    <property type="entry name" value="HAT"/>
</dbReference>
<gene>
    <name evidence="6" type="ORF">C8J55DRAFT_509104</name>
</gene>
<proteinExistence type="inferred from homology"/>
<organism evidence="6 7">
    <name type="scientific">Lentinula lateritia</name>
    <dbReference type="NCBI Taxonomy" id="40482"/>
    <lineage>
        <taxon>Eukaryota</taxon>
        <taxon>Fungi</taxon>
        <taxon>Dikarya</taxon>
        <taxon>Basidiomycota</taxon>
        <taxon>Agaricomycotina</taxon>
        <taxon>Agaricomycetes</taxon>
        <taxon>Agaricomycetidae</taxon>
        <taxon>Agaricales</taxon>
        <taxon>Marasmiineae</taxon>
        <taxon>Omphalotaceae</taxon>
        <taxon>Lentinula</taxon>
    </lineage>
</organism>
<protein>
    <submittedName>
        <fullName evidence="6">NRDE-2, necessary for RNA interference-domain-containing protein</fullName>
    </submittedName>
</protein>
<dbReference type="Proteomes" id="UP001150238">
    <property type="component" value="Unassembled WGS sequence"/>
</dbReference>
<evidence type="ECO:0000256" key="1">
    <source>
        <dbReference type="ARBA" id="ARBA00004123"/>
    </source>
</evidence>
<dbReference type="InterPro" id="IPR011990">
    <property type="entry name" value="TPR-like_helical_dom_sf"/>
</dbReference>
<keyword evidence="4" id="KW-0539">Nucleus</keyword>
<dbReference type="Gene3D" id="1.25.40.10">
    <property type="entry name" value="Tetratricopeptide repeat domain"/>
    <property type="match status" value="1"/>
</dbReference>
<evidence type="ECO:0000256" key="4">
    <source>
        <dbReference type="ARBA" id="ARBA00023242"/>
    </source>
</evidence>
<sequence length="1021" mass="115521">MSFAPSFSSFPSFDSFPDSGPSQNPKLQTEEKSKKKKKTKGRNSKDKESKREGRSAQFKDTFDAFSRAKAEEPTEFYFSDRTGDSGNIQYGKLSSSSIPKYFVVGRGRIILGLSPITTAFSRRSQITLDDRSKSLKLLSIPPQRRLTADSKSTKYQERDGFLLLGQGRRSRTGGPSYRAITQEDNSDSDSDSVVSIFSSSEDERTLSAHEETLRGLEQQLSADPSSITNWLRLLSQTLSTTSVATQEARKARSKITISLLSRALAAHPANSTSPLLRIKYLRAIEDVWSESQCDSEWEDALKLGNIDMWMEWLEWRISKTDGLDGVIDAALRILSSLDDSEDSEVGKLRVFWRIAIVFKQAGYHERATAMFQAQAEFVFANPQALNGVPLEIRLAAFEEFWDSEVPRIGELHSKGWSHWVSHKQERNPLTVVTSSVPPTSTELDPYRQWAEYETRADCAGQLPARTTDDNIDSDPYSTILFVDIRPFLFDLRTQRSKNVFRYALLSTLGLHIPGFSASLSSSGDSRDDRWSYIHLTKPAFLDAILPTAGAQNVSLTADALAGALVGRQKVYKQSFGPIKNWSLGSFRLFDPIYGTTGMWNTLDIADVDAAFVRRVFSSLRLGPEDTDWDSLSLAFETALSVKSALKLSRSFLASDRDSLPRWAAHAQLERIRGKSDEARKVYQTVLIASAKPIPRPYEGHLWSDWAEMEWLAGQEEDALSVICRAARVEGHGSLAALRTRRTLNEFGKDCTSWREREAWIKLGALLVILTSHNIQNALSIFDAQLNEIRPRDTAHESLTMACLMFIYRYGSVLKNPVPPSILRERVLQSMAYYPYNSVILALFLEVEKGQGVWGRIRGTLGDNTENVKDVARRVQEVWIAGWESGRWEAEIERTRIGLSGAVEHERTRGCSQIWRIYIEFEIRAKQYKQAKNLFYQAIGQCPRCKDLYLLAFGSLRGVFDGRELDALAETMAERGIRMRKGLDEVLEEWEPEKQKNDEAVNNNEDDEIEYNAKELRRLRPY</sequence>
<comment type="similarity">
    <text evidence="2">Belongs to the NRDE2 family.</text>
</comment>
<reference evidence="6" key="1">
    <citation type="submission" date="2022-08" db="EMBL/GenBank/DDBJ databases">
        <authorList>
            <consortium name="DOE Joint Genome Institute"/>
            <person name="Min B."/>
            <person name="Riley R."/>
            <person name="Sierra-Patev S."/>
            <person name="Naranjo-Ortiz M."/>
            <person name="Looney B."/>
            <person name="Konkel Z."/>
            <person name="Slot J.C."/>
            <person name="Sakamoto Y."/>
            <person name="Steenwyk J.L."/>
            <person name="Rokas A."/>
            <person name="Carro J."/>
            <person name="Camarero S."/>
            <person name="Ferreira P."/>
            <person name="Molpeceres G."/>
            <person name="Ruiz-Duenas F.J."/>
            <person name="Serrano A."/>
            <person name="Henrissat B."/>
            <person name="Drula E."/>
            <person name="Hughes K.W."/>
            <person name="Mata J.L."/>
            <person name="Ishikawa N.K."/>
            <person name="Vargas-Isla R."/>
            <person name="Ushijima S."/>
            <person name="Smith C.A."/>
            <person name="Ahrendt S."/>
            <person name="Andreopoulos W."/>
            <person name="He G."/>
            <person name="Labutti K."/>
            <person name="Lipzen A."/>
            <person name="Ng V."/>
            <person name="Sandor L."/>
            <person name="Barry K."/>
            <person name="Martinez A.T."/>
            <person name="Xiao Y."/>
            <person name="Gibbons J.G."/>
            <person name="Terashima K."/>
            <person name="Hibbett D.S."/>
            <person name="Grigoriev I.V."/>
        </authorList>
    </citation>
    <scope>NUCLEOTIDE SEQUENCE</scope>
    <source>
        <strain evidence="6">Sp2 HRB7682 ss15</strain>
    </source>
</reference>
<name>A0A9W9AMD4_9AGAR</name>
<comment type="caution">
    <text evidence="6">The sequence shown here is derived from an EMBL/GenBank/DDBJ whole genome shotgun (WGS) entry which is preliminary data.</text>
</comment>
<keyword evidence="3" id="KW-0677">Repeat</keyword>
<dbReference type="Pfam" id="PF08424">
    <property type="entry name" value="NRDE-2"/>
    <property type="match status" value="1"/>
</dbReference>
<dbReference type="GO" id="GO:0031048">
    <property type="term" value="P:regulatory ncRNA-mediated heterochromatin formation"/>
    <property type="evidence" value="ECO:0007669"/>
    <property type="project" value="TreeGrafter"/>
</dbReference>
<dbReference type="GO" id="GO:1902369">
    <property type="term" value="P:negative regulation of RNA catabolic process"/>
    <property type="evidence" value="ECO:0007669"/>
    <property type="project" value="TreeGrafter"/>
</dbReference>
<dbReference type="GO" id="GO:0006396">
    <property type="term" value="P:RNA processing"/>
    <property type="evidence" value="ECO:0007669"/>
    <property type="project" value="InterPro"/>
</dbReference>
<dbReference type="PANTHER" id="PTHR13471:SF0">
    <property type="entry name" value="NUCLEAR EXOSOME REGULATOR NRDE2"/>
    <property type="match status" value="1"/>
</dbReference>
<feature type="region of interest" description="Disordered" evidence="5">
    <location>
        <begin position="166"/>
        <end position="193"/>
    </location>
</feature>
<evidence type="ECO:0000256" key="5">
    <source>
        <dbReference type="SAM" id="MobiDB-lite"/>
    </source>
</evidence>